<keyword evidence="2" id="KW-1185">Reference proteome</keyword>
<sequence>MQHAINQCYECMRAIKESDSETRSVNPSQLGGRHSNPVVTTPMIALDFSGTTTQSASHNVALNQVVNQYANQAQDQSQQQANRFHSREIQSCLRFKPLRAAQFVPQSSEFYLTDSIHGTEELTANATSFLLVRNSRQKLQGTEIQKLTLAGEPTDYTVRRRSSFALFLRC</sequence>
<dbReference type="AlphaFoldDB" id="A0A2Z7A9A4"/>
<protein>
    <submittedName>
        <fullName evidence="1">Uncharacterized protein</fullName>
    </submittedName>
</protein>
<reference evidence="1 2" key="1">
    <citation type="journal article" date="2015" name="Proc. Natl. Acad. Sci. U.S.A.">
        <title>The resurrection genome of Boea hygrometrica: A blueprint for survival of dehydration.</title>
        <authorList>
            <person name="Xiao L."/>
            <person name="Yang G."/>
            <person name="Zhang L."/>
            <person name="Yang X."/>
            <person name="Zhao S."/>
            <person name="Ji Z."/>
            <person name="Zhou Q."/>
            <person name="Hu M."/>
            <person name="Wang Y."/>
            <person name="Chen M."/>
            <person name="Xu Y."/>
            <person name="Jin H."/>
            <person name="Xiao X."/>
            <person name="Hu G."/>
            <person name="Bao F."/>
            <person name="Hu Y."/>
            <person name="Wan P."/>
            <person name="Li L."/>
            <person name="Deng X."/>
            <person name="Kuang T."/>
            <person name="Xiang C."/>
            <person name="Zhu J.K."/>
            <person name="Oliver M.J."/>
            <person name="He Y."/>
        </authorList>
    </citation>
    <scope>NUCLEOTIDE SEQUENCE [LARGE SCALE GENOMIC DNA]</scope>
    <source>
        <strain evidence="2">cv. XS01</strain>
    </source>
</reference>
<evidence type="ECO:0000313" key="1">
    <source>
        <dbReference type="EMBL" id="KZV18221.1"/>
    </source>
</evidence>
<organism evidence="1 2">
    <name type="scientific">Dorcoceras hygrometricum</name>
    <dbReference type="NCBI Taxonomy" id="472368"/>
    <lineage>
        <taxon>Eukaryota</taxon>
        <taxon>Viridiplantae</taxon>
        <taxon>Streptophyta</taxon>
        <taxon>Embryophyta</taxon>
        <taxon>Tracheophyta</taxon>
        <taxon>Spermatophyta</taxon>
        <taxon>Magnoliopsida</taxon>
        <taxon>eudicotyledons</taxon>
        <taxon>Gunneridae</taxon>
        <taxon>Pentapetalae</taxon>
        <taxon>asterids</taxon>
        <taxon>lamiids</taxon>
        <taxon>Lamiales</taxon>
        <taxon>Gesneriaceae</taxon>
        <taxon>Didymocarpoideae</taxon>
        <taxon>Trichosporeae</taxon>
        <taxon>Loxocarpinae</taxon>
        <taxon>Dorcoceras</taxon>
    </lineage>
</organism>
<name>A0A2Z7A9A4_9LAMI</name>
<evidence type="ECO:0000313" key="2">
    <source>
        <dbReference type="Proteomes" id="UP000250235"/>
    </source>
</evidence>
<proteinExistence type="predicted"/>
<accession>A0A2Z7A9A4</accession>
<gene>
    <name evidence="1" type="ORF">F511_22277</name>
</gene>
<dbReference type="Proteomes" id="UP000250235">
    <property type="component" value="Unassembled WGS sequence"/>
</dbReference>
<dbReference type="EMBL" id="KV017493">
    <property type="protein sequence ID" value="KZV18221.1"/>
    <property type="molecule type" value="Genomic_DNA"/>
</dbReference>